<dbReference type="Proteomes" id="UP000008493">
    <property type="component" value="Unassembled WGS sequence"/>
</dbReference>
<dbReference type="KEGG" id="abp:AGABI1DRAFT133388"/>
<protein>
    <submittedName>
        <fullName evidence="1">Uncharacterized protein</fullName>
    </submittedName>
</protein>
<organism evidence="1 2">
    <name type="scientific">Agaricus bisporus var. burnettii (strain JB137-S8 / ATCC MYA-4627 / FGSC 10392)</name>
    <name type="common">White button mushroom</name>
    <dbReference type="NCBI Taxonomy" id="597362"/>
    <lineage>
        <taxon>Eukaryota</taxon>
        <taxon>Fungi</taxon>
        <taxon>Dikarya</taxon>
        <taxon>Basidiomycota</taxon>
        <taxon>Agaricomycotina</taxon>
        <taxon>Agaricomycetes</taxon>
        <taxon>Agaricomycetidae</taxon>
        <taxon>Agaricales</taxon>
        <taxon>Agaricineae</taxon>
        <taxon>Agaricaceae</taxon>
        <taxon>Agaricus</taxon>
    </lineage>
</organism>
<dbReference type="HOGENOM" id="CLU_3143937_0_0_1"/>
<evidence type="ECO:0000313" key="1">
    <source>
        <dbReference type="EMBL" id="EKM74329.1"/>
    </source>
</evidence>
<sequence>MKVKVEIPVVGSIDARTRTFGTDPRWSMVKPEETLVEARSDSDVQIDRQIWV</sequence>
<accession>K5VIZ8</accession>
<evidence type="ECO:0000313" key="2">
    <source>
        <dbReference type="Proteomes" id="UP000008493"/>
    </source>
</evidence>
<dbReference type="AlphaFoldDB" id="K5VIZ8"/>
<dbReference type="OrthoDB" id="5386573at2759"/>
<gene>
    <name evidence="1" type="ORF">AGABI1DRAFT_133388</name>
</gene>
<reference evidence="2" key="1">
    <citation type="journal article" date="2012" name="Proc. Natl. Acad. Sci. U.S.A.">
        <title>Genome sequence of the button mushroom Agaricus bisporus reveals mechanisms governing adaptation to a humic-rich ecological niche.</title>
        <authorList>
            <person name="Morin E."/>
            <person name="Kohler A."/>
            <person name="Baker A.R."/>
            <person name="Foulongne-Oriol M."/>
            <person name="Lombard V."/>
            <person name="Nagy L.G."/>
            <person name="Ohm R.A."/>
            <person name="Patyshakuliyeva A."/>
            <person name="Brun A."/>
            <person name="Aerts A.L."/>
            <person name="Bailey A.M."/>
            <person name="Billette C."/>
            <person name="Coutinho P.M."/>
            <person name="Deakin G."/>
            <person name="Doddapaneni H."/>
            <person name="Floudas D."/>
            <person name="Grimwood J."/>
            <person name="Hilden K."/>
            <person name="Kuees U."/>
            <person name="LaButti K.M."/>
            <person name="Lapidus A."/>
            <person name="Lindquist E.A."/>
            <person name="Lucas S.M."/>
            <person name="Murat C."/>
            <person name="Riley R.W."/>
            <person name="Salamov A.A."/>
            <person name="Schmutz J."/>
            <person name="Subramanian V."/>
            <person name="Woesten H.A.B."/>
            <person name="Xu J."/>
            <person name="Eastwood D.C."/>
            <person name="Foster G.D."/>
            <person name="Sonnenberg A.S."/>
            <person name="Cullen D."/>
            <person name="de Vries R.P."/>
            <person name="Lundell T."/>
            <person name="Hibbett D.S."/>
            <person name="Henrissat B."/>
            <person name="Burton K.S."/>
            <person name="Kerrigan R.W."/>
            <person name="Challen M.P."/>
            <person name="Grigoriev I.V."/>
            <person name="Martin F."/>
        </authorList>
    </citation>
    <scope>NUCLEOTIDE SEQUENCE [LARGE SCALE GENOMIC DNA]</scope>
    <source>
        <strain evidence="2">JB137-S8 / ATCC MYA-4627 / FGSC 10392</strain>
    </source>
</reference>
<dbReference type="InParanoid" id="K5VIZ8"/>
<keyword evidence="2" id="KW-1185">Reference proteome</keyword>
<proteinExistence type="predicted"/>
<name>K5VIZ8_AGABU</name>
<dbReference type="EMBL" id="JH971500">
    <property type="protein sequence ID" value="EKM74329.1"/>
    <property type="molecule type" value="Genomic_DNA"/>
</dbReference>